<accession>A0A8X6TX72</accession>
<reference evidence="1" key="1">
    <citation type="submission" date="2020-08" db="EMBL/GenBank/DDBJ databases">
        <title>Multicomponent nature underlies the extraordinary mechanical properties of spider dragline silk.</title>
        <authorList>
            <person name="Kono N."/>
            <person name="Nakamura H."/>
            <person name="Mori M."/>
            <person name="Yoshida Y."/>
            <person name="Ohtoshi R."/>
            <person name="Malay A.D."/>
            <person name="Moran D.A.P."/>
            <person name="Tomita M."/>
            <person name="Numata K."/>
            <person name="Arakawa K."/>
        </authorList>
    </citation>
    <scope>NUCLEOTIDE SEQUENCE</scope>
</reference>
<sequence length="74" mass="8412">MFTRFENAGTLKLQVLLRAPRYGKYYTLRSDDPRVNLRGNESTITGCGCALTQRMNMNLAGRYTNRHIRSTIAG</sequence>
<dbReference type="Proteomes" id="UP000887013">
    <property type="component" value="Unassembled WGS sequence"/>
</dbReference>
<comment type="caution">
    <text evidence="1">The sequence shown here is derived from an EMBL/GenBank/DDBJ whole genome shotgun (WGS) entry which is preliminary data.</text>
</comment>
<keyword evidence="2" id="KW-1185">Reference proteome</keyword>
<dbReference type="EMBL" id="BMAW01017904">
    <property type="protein sequence ID" value="GFT56050.1"/>
    <property type="molecule type" value="Genomic_DNA"/>
</dbReference>
<protein>
    <submittedName>
        <fullName evidence="1">Uncharacterized protein</fullName>
    </submittedName>
</protein>
<organism evidence="1 2">
    <name type="scientific">Nephila pilipes</name>
    <name type="common">Giant wood spider</name>
    <name type="synonym">Nephila maculata</name>
    <dbReference type="NCBI Taxonomy" id="299642"/>
    <lineage>
        <taxon>Eukaryota</taxon>
        <taxon>Metazoa</taxon>
        <taxon>Ecdysozoa</taxon>
        <taxon>Arthropoda</taxon>
        <taxon>Chelicerata</taxon>
        <taxon>Arachnida</taxon>
        <taxon>Araneae</taxon>
        <taxon>Araneomorphae</taxon>
        <taxon>Entelegynae</taxon>
        <taxon>Araneoidea</taxon>
        <taxon>Nephilidae</taxon>
        <taxon>Nephila</taxon>
    </lineage>
</organism>
<dbReference type="AlphaFoldDB" id="A0A8X6TX72"/>
<evidence type="ECO:0000313" key="1">
    <source>
        <dbReference type="EMBL" id="GFT56050.1"/>
    </source>
</evidence>
<evidence type="ECO:0000313" key="2">
    <source>
        <dbReference type="Proteomes" id="UP000887013"/>
    </source>
</evidence>
<proteinExistence type="predicted"/>
<gene>
    <name evidence="1" type="ORF">NPIL_190871</name>
</gene>
<name>A0A8X6TX72_NEPPI</name>